<name>A0A9D4LR74_DREPO</name>
<evidence type="ECO:0000313" key="11">
    <source>
        <dbReference type="Proteomes" id="UP000828390"/>
    </source>
</evidence>
<keyword evidence="9" id="KW-0472">Membrane</keyword>
<dbReference type="GO" id="GO:0031080">
    <property type="term" value="C:nuclear pore outer ring"/>
    <property type="evidence" value="ECO:0007669"/>
    <property type="project" value="TreeGrafter"/>
</dbReference>
<proteinExistence type="inferred from homology"/>
<dbReference type="Proteomes" id="UP000828390">
    <property type="component" value="Unassembled WGS sequence"/>
</dbReference>
<reference evidence="10" key="2">
    <citation type="submission" date="2020-11" db="EMBL/GenBank/DDBJ databases">
        <authorList>
            <person name="McCartney M.A."/>
            <person name="Auch B."/>
            <person name="Kono T."/>
            <person name="Mallez S."/>
            <person name="Becker A."/>
            <person name="Gohl D.M."/>
            <person name="Silverstein K.A.T."/>
            <person name="Koren S."/>
            <person name="Bechman K.B."/>
            <person name="Herman A."/>
            <person name="Abrahante J.E."/>
            <person name="Garbe J."/>
        </authorList>
    </citation>
    <scope>NUCLEOTIDE SEQUENCE</scope>
    <source>
        <strain evidence="10">Duluth1</strain>
        <tissue evidence="10">Whole animal</tissue>
    </source>
</reference>
<dbReference type="GO" id="GO:0006606">
    <property type="term" value="P:protein import into nucleus"/>
    <property type="evidence" value="ECO:0007669"/>
    <property type="project" value="TreeGrafter"/>
</dbReference>
<dbReference type="GO" id="GO:0045893">
    <property type="term" value="P:positive regulation of DNA-templated transcription"/>
    <property type="evidence" value="ECO:0007669"/>
    <property type="project" value="TreeGrafter"/>
</dbReference>
<dbReference type="Pfam" id="PF07575">
    <property type="entry name" value="Nucleopor_Nup85"/>
    <property type="match status" value="1"/>
</dbReference>
<keyword evidence="5 9" id="KW-0653">Protein transport</keyword>
<evidence type="ECO:0000256" key="6">
    <source>
        <dbReference type="ARBA" id="ARBA00023010"/>
    </source>
</evidence>
<evidence type="ECO:0000256" key="1">
    <source>
        <dbReference type="ARBA" id="ARBA00004567"/>
    </source>
</evidence>
<sequence length="403" mass="46345">EVPCTSTTGGLQATWGLGNRLFVFPGKKGTLCTGSDKTRGVPVINEVRWETDMHGPVTRKLVNETHNIFVALQARASETSGTALKPLLVKASKQYRSVLKACSLDVYSMTEGCDDDDEKKAVLEEQMKIFNMTELIWSLCEILWIDVAPGGLVISQLLEWLRWHFTEGEQLFAEITREEFPDQHVTYWDCIYRLLLQGQVDKVRILLSQHPSFRIDAFQSMDEVLRKMPLFSQLQRGNSVAEFDMKWRHWKDDCERRLESGEFAAAPNLDTIARILCGEDRVFSDLKDLCETWYHMLVSKMLYQKPTVKSVDLHYYVQTCMDEFRSDGRKGEMDSILLSAMEFDILQVIKDCSAVLSGWWFVAMYTSFFCFQCSVEWMVVCSPPDRYSAPLWTAGISQNGVWY</sequence>
<dbReference type="PANTHER" id="PTHR13373:SF21">
    <property type="entry name" value="NUCLEAR PORE COMPLEX PROTEIN NUP85"/>
    <property type="match status" value="1"/>
</dbReference>
<comment type="subunit">
    <text evidence="9">Component of the nuclear pore complex (NPC).</text>
</comment>
<evidence type="ECO:0000256" key="4">
    <source>
        <dbReference type="ARBA" id="ARBA00022816"/>
    </source>
</evidence>
<gene>
    <name evidence="10" type="ORF">DPMN_026469</name>
</gene>
<comment type="caution">
    <text evidence="10">The sequence shown here is derived from an EMBL/GenBank/DDBJ whole genome shotgun (WGS) entry which is preliminary data.</text>
</comment>
<evidence type="ECO:0000256" key="5">
    <source>
        <dbReference type="ARBA" id="ARBA00022927"/>
    </source>
</evidence>
<dbReference type="GO" id="GO:0017056">
    <property type="term" value="F:structural constituent of nuclear pore"/>
    <property type="evidence" value="ECO:0007669"/>
    <property type="project" value="TreeGrafter"/>
</dbReference>
<keyword evidence="3 9" id="KW-0813">Transport</keyword>
<comment type="subcellular location">
    <subcellularLocation>
        <location evidence="1 9">Nucleus</location>
        <location evidence="1 9">Nuclear pore complex</location>
    </subcellularLocation>
</comment>
<evidence type="ECO:0000256" key="3">
    <source>
        <dbReference type="ARBA" id="ARBA00022448"/>
    </source>
</evidence>
<evidence type="ECO:0000256" key="8">
    <source>
        <dbReference type="ARBA" id="ARBA00023242"/>
    </source>
</evidence>
<dbReference type="GO" id="GO:0031965">
    <property type="term" value="C:nuclear membrane"/>
    <property type="evidence" value="ECO:0007669"/>
    <property type="project" value="UniProtKB-UniRule"/>
</dbReference>
<protein>
    <recommendedName>
        <fullName evidence="9">Nuclear pore complex protein Nup85</fullName>
    </recommendedName>
</protein>
<evidence type="ECO:0000256" key="9">
    <source>
        <dbReference type="RuleBase" id="RU365073"/>
    </source>
</evidence>
<evidence type="ECO:0000256" key="7">
    <source>
        <dbReference type="ARBA" id="ARBA00023132"/>
    </source>
</evidence>
<evidence type="ECO:0000313" key="10">
    <source>
        <dbReference type="EMBL" id="KAH3863480.1"/>
    </source>
</evidence>
<dbReference type="AlphaFoldDB" id="A0A9D4LR74"/>
<dbReference type="PANTHER" id="PTHR13373">
    <property type="entry name" value="FROUNT PROTEIN-RELATED"/>
    <property type="match status" value="1"/>
</dbReference>
<organism evidence="10 11">
    <name type="scientific">Dreissena polymorpha</name>
    <name type="common">Zebra mussel</name>
    <name type="synonym">Mytilus polymorpha</name>
    <dbReference type="NCBI Taxonomy" id="45954"/>
    <lineage>
        <taxon>Eukaryota</taxon>
        <taxon>Metazoa</taxon>
        <taxon>Spiralia</taxon>
        <taxon>Lophotrochozoa</taxon>
        <taxon>Mollusca</taxon>
        <taxon>Bivalvia</taxon>
        <taxon>Autobranchia</taxon>
        <taxon>Heteroconchia</taxon>
        <taxon>Euheterodonta</taxon>
        <taxon>Imparidentia</taxon>
        <taxon>Neoheterodontei</taxon>
        <taxon>Myida</taxon>
        <taxon>Dreissenoidea</taxon>
        <taxon>Dreissenidae</taxon>
        <taxon>Dreissena</taxon>
    </lineage>
</organism>
<comment type="function">
    <text evidence="9">Functions as a component of the nuclear pore complex (NPC).</text>
</comment>
<keyword evidence="8 9" id="KW-0539">Nucleus</keyword>
<dbReference type="EMBL" id="JAIWYP010000002">
    <property type="protein sequence ID" value="KAH3863480.1"/>
    <property type="molecule type" value="Genomic_DNA"/>
</dbReference>
<keyword evidence="4 9" id="KW-0509">mRNA transport</keyword>
<keyword evidence="11" id="KW-1185">Reference proteome</keyword>
<keyword evidence="7 9" id="KW-0906">Nuclear pore complex</keyword>
<feature type="non-terminal residue" evidence="10">
    <location>
        <position position="1"/>
    </location>
</feature>
<comment type="similarity">
    <text evidence="2 9">Belongs to the nucleoporin Nup85 family.</text>
</comment>
<keyword evidence="6 9" id="KW-0811">Translocation</keyword>
<accession>A0A9D4LR74</accession>
<dbReference type="InterPro" id="IPR011502">
    <property type="entry name" value="Nucleoporin_Nup85"/>
</dbReference>
<dbReference type="GO" id="GO:0006406">
    <property type="term" value="P:mRNA export from nucleus"/>
    <property type="evidence" value="ECO:0007669"/>
    <property type="project" value="TreeGrafter"/>
</dbReference>
<reference evidence="10" key="1">
    <citation type="journal article" date="2019" name="bioRxiv">
        <title>The Genome of the Zebra Mussel, Dreissena polymorpha: A Resource for Invasive Species Research.</title>
        <authorList>
            <person name="McCartney M.A."/>
            <person name="Auch B."/>
            <person name="Kono T."/>
            <person name="Mallez S."/>
            <person name="Zhang Y."/>
            <person name="Obille A."/>
            <person name="Becker A."/>
            <person name="Abrahante J.E."/>
            <person name="Garbe J."/>
            <person name="Badalamenti J.P."/>
            <person name="Herman A."/>
            <person name="Mangelson H."/>
            <person name="Liachko I."/>
            <person name="Sullivan S."/>
            <person name="Sone E.D."/>
            <person name="Koren S."/>
            <person name="Silverstein K.A.T."/>
            <person name="Beckman K.B."/>
            <person name="Gohl D.M."/>
        </authorList>
    </citation>
    <scope>NUCLEOTIDE SEQUENCE</scope>
    <source>
        <strain evidence="10">Duluth1</strain>
        <tissue evidence="10">Whole animal</tissue>
    </source>
</reference>
<evidence type="ECO:0000256" key="2">
    <source>
        <dbReference type="ARBA" id="ARBA00005573"/>
    </source>
</evidence>